<evidence type="ECO:0000259" key="1">
    <source>
        <dbReference type="Pfam" id="PF10418"/>
    </source>
</evidence>
<dbReference type="PANTHER" id="PTHR43513">
    <property type="entry name" value="DIHYDROOROTATE DEHYDROGENASE B (NAD(+)), ELECTRON TRANSFER SUBUNIT"/>
    <property type="match status" value="1"/>
</dbReference>
<dbReference type="PANTHER" id="PTHR43513:SF3">
    <property type="entry name" value="DIHYDROOROTATE DEHYDROGENASE B (NAD(+)), ELECTRON TRANSFER SUBUNIT-RELATED"/>
    <property type="match status" value="1"/>
</dbReference>
<dbReference type="Proteomes" id="UP001150259">
    <property type="component" value="Unassembled WGS sequence"/>
</dbReference>
<accession>A0ABT5GCI2</accession>
<proteinExistence type="predicted"/>
<gene>
    <name evidence="2" type="ORF">OO014_01530</name>
</gene>
<dbReference type="SUPFAM" id="SSF52343">
    <property type="entry name" value="Ferredoxin reductase-like, C-terminal NADP-linked domain"/>
    <property type="match status" value="1"/>
</dbReference>
<dbReference type="RefSeq" id="WP_272460467.1">
    <property type="nucleotide sequence ID" value="NZ_JAPFQL010000003.1"/>
</dbReference>
<dbReference type="InterPro" id="IPR017938">
    <property type="entry name" value="Riboflavin_synthase-like_b-brl"/>
</dbReference>
<dbReference type="Pfam" id="PF10418">
    <property type="entry name" value="DHODB_Fe-S_bind"/>
    <property type="match status" value="1"/>
</dbReference>
<evidence type="ECO:0000313" key="3">
    <source>
        <dbReference type="Proteomes" id="UP001150259"/>
    </source>
</evidence>
<dbReference type="Gene3D" id="2.10.240.10">
    <property type="entry name" value="Dihydroorotate dehydrogenase, electron transfer subunit"/>
    <property type="match status" value="1"/>
</dbReference>
<dbReference type="InterPro" id="IPR039261">
    <property type="entry name" value="FNR_nucleotide-bd"/>
</dbReference>
<comment type="caution">
    <text evidence="2">The sequence shown here is derived from an EMBL/GenBank/DDBJ whole genome shotgun (WGS) entry which is preliminary data.</text>
</comment>
<dbReference type="SUPFAM" id="SSF63380">
    <property type="entry name" value="Riboflavin synthase domain-like"/>
    <property type="match status" value="1"/>
</dbReference>
<dbReference type="Gene3D" id="2.40.30.10">
    <property type="entry name" value="Translation factors"/>
    <property type="match status" value="1"/>
</dbReference>
<dbReference type="InterPro" id="IPR037117">
    <property type="entry name" value="Dihydroorotate_DH_ele_sf"/>
</dbReference>
<organism evidence="2 3">
    <name type="scientific">Intrasporangium calvum</name>
    <dbReference type="NCBI Taxonomy" id="53358"/>
    <lineage>
        <taxon>Bacteria</taxon>
        <taxon>Bacillati</taxon>
        <taxon>Actinomycetota</taxon>
        <taxon>Actinomycetes</taxon>
        <taxon>Micrococcales</taxon>
        <taxon>Intrasporangiaceae</taxon>
        <taxon>Intrasporangium</taxon>
    </lineage>
</organism>
<dbReference type="InterPro" id="IPR019480">
    <property type="entry name" value="Dihydroorotate_DH_Fe-S-bd"/>
</dbReference>
<evidence type="ECO:0000313" key="2">
    <source>
        <dbReference type="EMBL" id="MDC5695923.1"/>
    </source>
</evidence>
<feature type="domain" description="Dihydroorotate dehydrogenase electron transfer subunit iron-sulphur cluster binding" evidence="1">
    <location>
        <begin position="249"/>
        <end position="287"/>
    </location>
</feature>
<reference evidence="2 3" key="1">
    <citation type="submission" date="2022-11" db="EMBL/GenBank/DDBJ databases">
        <title>Anaerobic phenanthrene biodegradation by a DNRA strain PheN6.</title>
        <authorList>
            <person name="Zhang Z."/>
        </authorList>
    </citation>
    <scope>NUCLEOTIDE SEQUENCE [LARGE SCALE GENOMIC DNA]</scope>
    <source>
        <strain evidence="2 3">PheN6</strain>
    </source>
</reference>
<protein>
    <submittedName>
        <fullName evidence="2">Dihydroorotate dehydrogenase electron transfer subunit</fullName>
    </submittedName>
</protein>
<dbReference type="InterPro" id="IPR050353">
    <property type="entry name" value="PyrK_electron_transfer"/>
</dbReference>
<keyword evidence="3" id="KW-1185">Reference proteome</keyword>
<dbReference type="EMBL" id="JAPFQL010000003">
    <property type="protein sequence ID" value="MDC5695923.1"/>
    <property type="molecule type" value="Genomic_DNA"/>
</dbReference>
<sequence>MTVPPDSEATQVLHRSRVASESCEVIATRRLGAYQHLTLVAPAVAEAAAPGQLVALTVGDEGCVAPLRRLLLVHRATPTGAYGGTVEVVLDLEDPATDWLARRRPHDHVDVVGPLGRRFPLPAEPVACVLVADGAAGGAMLWLSELLRSRGCRVYMVLGGRGEDRLLGLVEARRGCDRTVVTTLDGSIGRRCEPADVLPQLLEGGETGVVYAAGSLGLVRDTAAAADRFGVVSLVAITDPATTEGGAGLGCGIGVCTTCAVPVADPDGATHLVRACTEGPVLRGDRVRWEALGLEPRAEPALSDPPGSSRGH</sequence>
<name>A0ABT5GCI2_9MICO</name>